<dbReference type="InterPro" id="IPR036365">
    <property type="entry name" value="PGBD-like_sf"/>
</dbReference>
<evidence type="ECO:0000259" key="3">
    <source>
        <dbReference type="Pfam" id="PF01471"/>
    </source>
</evidence>
<dbReference type="SUPFAM" id="SSF50494">
    <property type="entry name" value="Trypsin-like serine proteases"/>
    <property type="match status" value="1"/>
</dbReference>
<feature type="domain" description="Peptidoglycan binding-like" evidence="3">
    <location>
        <begin position="77"/>
        <end position="125"/>
    </location>
</feature>
<accession>A0A317DXW5</accession>
<dbReference type="InterPro" id="IPR001940">
    <property type="entry name" value="Peptidase_S1C"/>
</dbReference>
<dbReference type="EMBL" id="QGLF01000004">
    <property type="protein sequence ID" value="PWR19568.1"/>
    <property type="molecule type" value="Genomic_DNA"/>
</dbReference>
<proteinExistence type="predicted"/>
<dbReference type="Gene3D" id="2.40.10.120">
    <property type="match status" value="1"/>
</dbReference>
<evidence type="ECO:0000313" key="4">
    <source>
        <dbReference type="EMBL" id="PWR19568.1"/>
    </source>
</evidence>
<dbReference type="SUPFAM" id="SSF47090">
    <property type="entry name" value="PGBD-like"/>
    <property type="match status" value="1"/>
</dbReference>
<dbReference type="InterPro" id="IPR036366">
    <property type="entry name" value="PGBDSf"/>
</dbReference>
<reference evidence="5" key="1">
    <citation type="submission" date="2018-05" db="EMBL/GenBank/DDBJ databases">
        <title>Zavarzinia sp. HR-AS.</title>
        <authorList>
            <person name="Lee Y."/>
            <person name="Jeon C.O."/>
        </authorList>
    </citation>
    <scope>NUCLEOTIDE SEQUENCE [LARGE SCALE GENOMIC DNA]</scope>
    <source>
        <strain evidence="5">DSM 1231</strain>
    </source>
</reference>
<dbReference type="PANTHER" id="PTHR43019">
    <property type="entry name" value="SERINE ENDOPROTEASE DEGS"/>
    <property type="match status" value="1"/>
</dbReference>
<evidence type="ECO:0000256" key="1">
    <source>
        <dbReference type="SAM" id="MobiDB-lite"/>
    </source>
</evidence>
<feature type="region of interest" description="Disordered" evidence="1">
    <location>
        <begin position="36"/>
        <end position="66"/>
    </location>
</feature>
<dbReference type="OrthoDB" id="9758917at2"/>
<protein>
    <recommendedName>
        <fullName evidence="3">Peptidoglycan binding-like domain-containing protein</fullName>
    </recommendedName>
</protein>
<name>A0A317DXW5_9PROT</name>
<dbReference type="GO" id="GO:0004252">
    <property type="term" value="F:serine-type endopeptidase activity"/>
    <property type="evidence" value="ECO:0007669"/>
    <property type="project" value="InterPro"/>
</dbReference>
<sequence>MAKRELAAKRKLRGVAAVATLILAGAISLPALAQTGKGGLQPGRTRPAPEATPSPGTGPAVEGDESNGLTDIAAARDTRVLQLALIWAGYSTRVATGTLDGATQDSVKAYQRDIGARVTGSITQDQMLELLRRGGEARAKVGWTSYINQELGYRAGYPGVLLTKARAGANGGRVLTSADETRRLDIEVIGPMDEGQFRSFFESVRTLNEGAKRVTTAEMRGNSFAFEGQEGNTRFVGRVERRAEGIVGFTYFYPSTDSLSNPGLVAAIASEFTVPDRLGPPAPPPADTEVGLYTKDPAQVATTPSAGDPAPPETPRPPRPDSPGQGGPARPPVRPADAGDQVPLPTLPMEVATQVLDPAGVFQKVKDAVWVVVAAPMGRNGLPNLEGNVSQGSAVAVTAQHLFTNCHVLEGQQYFGIFRNEDMSDLRQVSVKMQDAEGDRCIIRVDKPDLPAFVSIRSHADVVVGERAYTVGAPSGLDLTLGEGLVSAKRRHEGQQYVQTSAPISPGSSGGGLFDARGNLLGITTFMLRDTQALNFAIAAEEFLRPGPTAGGGGQRR</sequence>
<evidence type="ECO:0000256" key="2">
    <source>
        <dbReference type="SAM" id="SignalP"/>
    </source>
</evidence>
<dbReference type="Gene3D" id="1.10.101.10">
    <property type="entry name" value="PGBD-like superfamily/PGBD"/>
    <property type="match status" value="1"/>
</dbReference>
<dbReference type="Pfam" id="PF13365">
    <property type="entry name" value="Trypsin_2"/>
    <property type="match status" value="1"/>
</dbReference>
<gene>
    <name evidence="4" type="ORF">DKG75_13910</name>
</gene>
<keyword evidence="5" id="KW-1185">Reference proteome</keyword>
<dbReference type="PRINTS" id="PR00834">
    <property type="entry name" value="PROTEASES2C"/>
</dbReference>
<feature type="region of interest" description="Disordered" evidence="1">
    <location>
        <begin position="299"/>
        <end position="344"/>
    </location>
</feature>
<feature type="signal peptide" evidence="2">
    <location>
        <begin position="1"/>
        <end position="33"/>
    </location>
</feature>
<dbReference type="AlphaFoldDB" id="A0A317DXW5"/>
<feature type="compositionally biased region" description="Pro residues" evidence="1">
    <location>
        <begin position="309"/>
        <end position="321"/>
    </location>
</feature>
<dbReference type="Proteomes" id="UP000246077">
    <property type="component" value="Unassembled WGS sequence"/>
</dbReference>
<organism evidence="4 5">
    <name type="scientific">Zavarzinia compransoris</name>
    <dbReference type="NCBI Taxonomy" id="1264899"/>
    <lineage>
        <taxon>Bacteria</taxon>
        <taxon>Pseudomonadati</taxon>
        <taxon>Pseudomonadota</taxon>
        <taxon>Alphaproteobacteria</taxon>
        <taxon>Rhodospirillales</taxon>
        <taxon>Zavarziniaceae</taxon>
        <taxon>Zavarzinia</taxon>
    </lineage>
</organism>
<dbReference type="InterPro" id="IPR009003">
    <property type="entry name" value="Peptidase_S1_PA"/>
</dbReference>
<dbReference type="PANTHER" id="PTHR43019:SF23">
    <property type="entry name" value="PROTEASE DO-LIKE 5, CHLOROPLASTIC"/>
    <property type="match status" value="1"/>
</dbReference>
<feature type="chain" id="PRO_5016462318" description="Peptidoglycan binding-like domain-containing protein" evidence="2">
    <location>
        <begin position="34"/>
        <end position="557"/>
    </location>
</feature>
<dbReference type="Pfam" id="PF01471">
    <property type="entry name" value="PG_binding_1"/>
    <property type="match status" value="1"/>
</dbReference>
<dbReference type="RefSeq" id="WP_109921742.1">
    <property type="nucleotide sequence ID" value="NZ_QGLF01000004.1"/>
</dbReference>
<keyword evidence="2" id="KW-0732">Signal</keyword>
<comment type="caution">
    <text evidence="4">The sequence shown here is derived from an EMBL/GenBank/DDBJ whole genome shotgun (WGS) entry which is preliminary data.</text>
</comment>
<dbReference type="InterPro" id="IPR002477">
    <property type="entry name" value="Peptidoglycan-bd-like"/>
</dbReference>
<evidence type="ECO:0000313" key="5">
    <source>
        <dbReference type="Proteomes" id="UP000246077"/>
    </source>
</evidence>
<dbReference type="GO" id="GO:0006508">
    <property type="term" value="P:proteolysis"/>
    <property type="evidence" value="ECO:0007669"/>
    <property type="project" value="InterPro"/>
</dbReference>